<evidence type="ECO:0000313" key="2">
    <source>
        <dbReference type="RefSeq" id="XP_038988776.1"/>
    </source>
</evidence>
<gene>
    <name evidence="2" type="primary">LOC108510886</name>
</gene>
<dbReference type="RefSeq" id="XP_038988776.1">
    <property type="nucleotide sequence ID" value="XM_039132848.1"/>
</dbReference>
<sequence length="252" mass="27432">MVSCDGLVYWPEAEFCGLKSLKKISLHSCNKLVGPLPLPLSSSSSGDGELLPNLEELDIEHCDGLLELPKLPTSLRSLYVGYCPKINSLKEGLRHATSLESVHISGCLSLTSLPVDLGLTALKRMYIRELPGLKSLPQGLGQLTALESLDISGCKELSSLPEGLQGLEALQNLSVSHCPLLSSLPEGLQRRLRSLQYLHIEGCPHLERQCKRGGPYWDLISGIPHTKILSERRGNFSTFLPSLSCLGRPSTV</sequence>
<proteinExistence type="predicted"/>
<keyword evidence="1" id="KW-1185">Reference proteome</keyword>
<dbReference type="PANTHER" id="PTHR36766">
    <property type="entry name" value="PLANT BROAD-SPECTRUM MILDEW RESISTANCE PROTEIN RPW8"/>
    <property type="match status" value="1"/>
</dbReference>
<organism evidence="1 2">
    <name type="scientific">Phoenix dactylifera</name>
    <name type="common">Date palm</name>
    <dbReference type="NCBI Taxonomy" id="42345"/>
    <lineage>
        <taxon>Eukaryota</taxon>
        <taxon>Viridiplantae</taxon>
        <taxon>Streptophyta</taxon>
        <taxon>Embryophyta</taxon>
        <taxon>Tracheophyta</taxon>
        <taxon>Spermatophyta</taxon>
        <taxon>Magnoliopsida</taxon>
        <taxon>Liliopsida</taxon>
        <taxon>Arecaceae</taxon>
        <taxon>Coryphoideae</taxon>
        <taxon>Phoeniceae</taxon>
        <taxon>Phoenix</taxon>
    </lineage>
</organism>
<evidence type="ECO:0000313" key="1">
    <source>
        <dbReference type="Proteomes" id="UP000228380"/>
    </source>
</evidence>
<dbReference type="Gene3D" id="3.80.10.10">
    <property type="entry name" value="Ribonuclease Inhibitor"/>
    <property type="match status" value="2"/>
</dbReference>
<dbReference type="InterPro" id="IPR032675">
    <property type="entry name" value="LRR_dom_sf"/>
</dbReference>
<protein>
    <submittedName>
        <fullName evidence="2">Disease resistance protein RGA2-like</fullName>
    </submittedName>
</protein>
<name>A0A8B9APS7_PHODC</name>
<dbReference type="PANTHER" id="PTHR36766:SF40">
    <property type="entry name" value="DISEASE RESISTANCE PROTEIN RGA3"/>
    <property type="match status" value="1"/>
</dbReference>
<dbReference type="KEGG" id="pda:108510886"/>
<dbReference type="InterPro" id="IPR001611">
    <property type="entry name" value="Leu-rich_rpt"/>
</dbReference>
<reference evidence="1" key="1">
    <citation type="journal article" date="2019" name="Nat. Commun.">
        <title>Genome-wide association mapping of date palm fruit traits.</title>
        <authorList>
            <person name="Hazzouri K.M."/>
            <person name="Gros-Balthazard M."/>
            <person name="Flowers J.M."/>
            <person name="Copetti D."/>
            <person name="Lemansour A."/>
            <person name="Lebrun M."/>
            <person name="Masmoudi K."/>
            <person name="Ferrand S."/>
            <person name="Dhar M.I."/>
            <person name="Fresquez Z.A."/>
            <person name="Rosas U."/>
            <person name="Zhang J."/>
            <person name="Talag J."/>
            <person name="Lee S."/>
            <person name="Kudrna D."/>
            <person name="Powell R.F."/>
            <person name="Leitch I.J."/>
            <person name="Krueger R.R."/>
            <person name="Wing R.A."/>
            <person name="Amiri K.M.A."/>
            <person name="Purugganan M.D."/>
        </authorList>
    </citation>
    <scope>NUCLEOTIDE SEQUENCE [LARGE SCALE GENOMIC DNA]</scope>
    <source>
        <strain evidence="1">cv. Khalas</strain>
    </source>
</reference>
<dbReference type="OrthoDB" id="694382at2759"/>
<dbReference type="AlphaFoldDB" id="A0A8B9APS7"/>
<reference evidence="2" key="2">
    <citation type="submission" date="2025-08" db="UniProtKB">
        <authorList>
            <consortium name="RefSeq"/>
        </authorList>
    </citation>
    <scope>IDENTIFICATION</scope>
    <source>
        <tissue evidence="2">Young leaves</tissue>
    </source>
</reference>
<dbReference type="GeneID" id="108510886"/>
<accession>A0A8B9APS7</accession>
<dbReference type="Pfam" id="PF00560">
    <property type="entry name" value="LRR_1"/>
    <property type="match status" value="2"/>
</dbReference>
<dbReference type="SUPFAM" id="SSF52047">
    <property type="entry name" value="RNI-like"/>
    <property type="match status" value="1"/>
</dbReference>
<dbReference type="Proteomes" id="UP000228380">
    <property type="component" value="Chromosome 13"/>
</dbReference>